<dbReference type="InterPro" id="IPR036249">
    <property type="entry name" value="Thioredoxin-like_sf"/>
</dbReference>
<accession>A0A1L6TBX4</accession>
<dbReference type="OrthoDB" id="9784896at2"/>
<evidence type="ECO:0000256" key="4">
    <source>
        <dbReference type="ARBA" id="ARBA00023157"/>
    </source>
</evidence>
<sequence>MKKYLFASLSLVTPFVLSNAFAANTTTFTAAQQEKIGEIAAQYIINHPEVLIQAGQKLQQQQMKAQEKQQITAVLHAKKQLLSDPKTPTVGPSNAKIAVVEFFDYQCVFCSKVAPAIEKIMKDNPKVKFVFKDFPIFGQRWPTSTYAAEVGLVAYKQGGAKMYMNYHNGIYATGKDEGKLTNKDVDMVAKKAGVDLAKDKALLSAGKTPPPSIQANFQLAGEALGLRGTPALVIMPTSGANEKNVTVFAGYPANPQGGTAAAVTAIQQAIDKASQ</sequence>
<dbReference type="EMBL" id="CP012508">
    <property type="protein sequence ID" value="ALB22841.1"/>
    <property type="molecule type" value="Genomic_DNA"/>
</dbReference>
<reference evidence="6 7" key="1">
    <citation type="journal article" date="2014" name="Genome Announc.">
        <title>Comparative Genome Analysis of Two Isolates of the Fish Pathogen Piscirickettsia salmonis from Different Hosts Reveals Major Differences in Virulence-Associated Secretion Systems.</title>
        <authorList>
            <person name="Bohle H."/>
            <person name="Henriquez P."/>
            <person name="Grothusen H."/>
            <person name="Navas E."/>
            <person name="Sandoval A."/>
            <person name="Bustamante F."/>
            <person name="Bustos P."/>
            <person name="Mancilla M."/>
        </authorList>
    </citation>
    <scope>NUCLEOTIDE SEQUENCE [LARGE SCALE GENOMIC DNA]</scope>
    <source>
        <strain evidence="7">B1-32597</strain>
    </source>
</reference>
<evidence type="ECO:0000313" key="7">
    <source>
        <dbReference type="Proteomes" id="UP000029558"/>
    </source>
</evidence>
<keyword evidence="4" id="KW-1015">Disulfide bond</keyword>
<protein>
    <submittedName>
        <fullName evidence="6">DSBA-like thioredoxin domain protein</fullName>
    </submittedName>
</protein>
<proteinExistence type="inferred from homology"/>
<dbReference type="InterPro" id="IPR012336">
    <property type="entry name" value="Thioredoxin-like_fold"/>
</dbReference>
<name>A0A1L6TBX4_PISSA</name>
<evidence type="ECO:0000256" key="5">
    <source>
        <dbReference type="ARBA" id="ARBA00023284"/>
    </source>
</evidence>
<dbReference type="InterPro" id="IPR041205">
    <property type="entry name" value="ScsC_N"/>
</dbReference>
<evidence type="ECO:0000256" key="2">
    <source>
        <dbReference type="ARBA" id="ARBA00022729"/>
    </source>
</evidence>
<gene>
    <name evidence="6" type="ORF">KU39_1659</name>
</gene>
<dbReference type="CDD" id="cd03023">
    <property type="entry name" value="DsbA_Com1_like"/>
    <property type="match status" value="1"/>
</dbReference>
<dbReference type="RefSeq" id="WP_017376827.1">
    <property type="nucleotide sequence ID" value="NZ_CP012508.1"/>
</dbReference>
<dbReference type="InterPro" id="IPR013766">
    <property type="entry name" value="Thioredoxin_domain"/>
</dbReference>
<dbReference type="Pfam" id="PF13462">
    <property type="entry name" value="Thioredoxin_4"/>
    <property type="match status" value="1"/>
</dbReference>
<organism evidence="6 7">
    <name type="scientific">Piscirickettsia salmonis</name>
    <dbReference type="NCBI Taxonomy" id="1238"/>
    <lineage>
        <taxon>Bacteria</taxon>
        <taxon>Pseudomonadati</taxon>
        <taxon>Pseudomonadota</taxon>
        <taxon>Gammaproteobacteria</taxon>
        <taxon>Thiotrichales</taxon>
        <taxon>Piscirickettsiaceae</taxon>
        <taxon>Piscirickettsia</taxon>
    </lineage>
</organism>
<dbReference type="GO" id="GO:0016491">
    <property type="term" value="F:oxidoreductase activity"/>
    <property type="evidence" value="ECO:0007669"/>
    <property type="project" value="UniProtKB-KW"/>
</dbReference>
<dbReference type="SUPFAM" id="SSF52833">
    <property type="entry name" value="Thioredoxin-like"/>
    <property type="match status" value="1"/>
</dbReference>
<dbReference type="AlphaFoldDB" id="A0A1L6TBX4"/>
<keyword evidence="3" id="KW-0560">Oxidoreductase</keyword>
<dbReference type="Gene3D" id="3.40.30.10">
    <property type="entry name" value="Glutaredoxin"/>
    <property type="match status" value="1"/>
</dbReference>
<dbReference type="PROSITE" id="PS51352">
    <property type="entry name" value="THIOREDOXIN_2"/>
    <property type="match status" value="1"/>
</dbReference>
<evidence type="ECO:0000256" key="3">
    <source>
        <dbReference type="ARBA" id="ARBA00023002"/>
    </source>
</evidence>
<dbReference type="Pfam" id="PF18312">
    <property type="entry name" value="ScsC_N"/>
    <property type="match status" value="1"/>
</dbReference>
<dbReference type="Proteomes" id="UP000029558">
    <property type="component" value="Chromosome"/>
</dbReference>
<dbReference type="PANTHER" id="PTHR13887:SF14">
    <property type="entry name" value="DISULFIDE BOND FORMATION PROTEIN D"/>
    <property type="match status" value="1"/>
</dbReference>
<comment type="similarity">
    <text evidence="1">Belongs to the thioredoxin family. DsbA subfamily.</text>
</comment>
<keyword evidence="5" id="KW-0676">Redox-active center</keyword>
<keyword evidence="2" id="KW-0732">Signal</keyword>
<evidence type="ECO:0000256" key="1">
    <source>
        <dbReference type="ARBA" id="ARBA00005791"/>
    </source>
</evidence>
<dbReference type="PANTHER" id="PTHR13887">
    <property type="entry name" value="GLUTATHIONE S-TRANSFERASE KAPPA"/>
    <property type="match status" value="1"/>
</dbReference>
<evidence type="ECO:0000313" key="6">
    <source>
        <dbReference type="EMBL" id="ALB22841.1"/>
    </source>
</evidence>